<evidence type="ECO:0000313" key="2">
    <source>
        <dbReference type="Proteomes" id="UP001186974"/>
    </source>
</evidence>
<evidence type="ECO:0000313" key="1">
    <source>
        <dbReference type="EMBL" id="KAK3063102.1"/>
    </source>
</evidence>
<protein>
    <submittedName>
        <fullName evidence="1">Uncharacterized protein</fullName>
    </submittedName>
</protein>
<comment type="caution">
    <text evidence="1">The sequence shown here is derived from an EMBL/GenBank/DDBJ whole genome shotgun (WGS) entry which is preliminary data.</text>
</comment>
<accession>A0ACC3D809</accession>
<sequence length="101" mass="11518">MSPHIHPRSWNTLGSNPTSRDLSEKIPDPELYAGGPGPELDTSITKLDIKLQGNRDRYPTEEAQLRYAYGRLKDKAAALMSGYFPRRSQPTLKTMDDFYKF</sequence>
<reference evidence="1" key="1">
    <citation type="submission" date="2024-09" db="EMBL/GenBank/DDBJ databases">
        <title>Black Yeasts Isolated from many extreme environments.</title>
        <authorList>
            <person name="Coleine C."/>
            <person name="Stajich J.E."/>
            <person name="Selbmann L."/>
        </authorList>
    </citation>
    <scope>NUCLEOTIDE SEQUENCE</scope>
    <source>
        <strain evidence="1">CCFEE 5737</strain>
    </source>
</reference>
<dbReference type="Proteomes" id="UP001186974">
    <property type="component" value="Unassembled WGS sequence"/>
</dbReference>
<gene>
    <name evidence="1" type="ORF">LTS18_002745</name>
</gene>
<dbReference type="EMBL" id="JAWDJW010006993">
    <property type="protein sequence ID" value="KAK3063102.1"/>
    <property type="molecule type" value="Genomic_DNA"/>
</dbReference>
<keyword evidence="2" id="KW-1185">Reference proteome</keyword>
<organism evidence="1 2">
    <name type="scientific">Coniosporium uncinatum</name>
    <dbReference type="NCBI Taxonomy" id="93489"/>
    <lineage>
        <taxon>Eukaryota</taxon>
        <taxon>Fungi</taxon>
        <taxon>Dikarya</taxon>
        <taxon>Ascomycota</taxon>
        <taxon>Pezizomycotina</taxon>
        <taxon>Dothideomycetes</taxon>
        <taxon>Dothideomycetes incertae sedis</taxon>
        <taxon>Coniosporium</taxon>
    </lineage>
</organism>
<proteinExistence type="predicted"/>
<name>A0ACC3D809_9PEZI</name>